<dbReference type="EC" id="1.1.1.284" evidence="10"/>
<evidence type="ECO:0000256" key="2">
    <source>
        <dbReference type="ARBA" id="ARBA00022723"/>
    </source>
</evidence>
<dbReference type="Pfam" id="PF00107">
    <property type="entry name" value="ADH_zinc_N"/>
    <property type="match status" value="1"/>
</dbReference>
<dbReference type="SUPFAM" id="SSF50129">
    <property type="entry name" value="GroES-like"/>
    <property type="match status" value="2"/>
</dbReference>
<evidence type="ECO:0000256" key="4">
    <source>
        <dbReference type="ARBA" id="ARBA00023002"/>
    </source>
</evidence>
<dbReference type="RefSeq" id="WP_043207185.1">
    <property type="nucleotide sequence ID" value="NZ_CAJGUP010000229.1"/>
</dbReference>
<dbReference type="OrthoDB" id="9770544at2"/>
<dbReference type="SUPFAM" id="SSF51735">
    <property type="entry name" value="NAD(P)-binding Rossmann-fold domains"/>
    <property type="match status" value="1"/>
</dbReference>
<dbReference type="SMART" id="SM00829">
    <property type="entry name" value="PKS_ER"/>
    <property type="match status" value="1"/>
</dbReference>
<evidence type="ECO:0000313" key="9">
    <source>
        <dbReference type="EMBL" id="ANY17978.1"/>
    </source>
</evidence>
<dbReference type="GO" id="GO:0008270">
    <property type="term" value="F:zinc ion binding"/>
    <property type="evidence" value="ECO:0007669"/>
    <property type="project" value="InterPro"/>
</dbReference>
<dbReference type="GO" id="GO:0046294">
    <property type="term" value="P:formaldehyde catabolic process"/>
    <property type="evidence" value="ECO:0007669"/>
    <property type="project" value="TreeGrafter"/>
</dbReference>
<name>A0A0J6CAC8_9BORD</name>
<accession>A0A0M7FH12</accession>
<reference evidence="10 11" key="1">
    <citation type="submission" date="2015-09" db="EMBL/GenBank/DDBJ databases">
        <authorList>
            <person name="Jackson K.R."/>
            <person name="Lunt B.L."/>
            <person name="Fisher J.N.B."/>
            <person name="Gardner A.V."/>
            <person name="Bailey M.E."/>
            <person name="Deus L.M."/>
            <person name="Earl A.S."/>
            <person name="Gibby P.D."/>
            <person name="Hartmann K.A."/>
            <person name="Liu J.E."/>
            <person name="Manci A.M."/>
            <person name="Nielsen D.A."/>
            <person name="Solomon M.B."/>
            <person name="Breakwell D.P."/>
            <person name="Burnett S.H."/>
            <person name="Grose J.H."/>
        </authorList>
    </citation>
    <scope>NUCLEOTIDE SEQUENCE [LARGE SCALE GENOMIC DNA]</scope>
    <source>
        <strain evidence="10 11">2789STDY5608636</strain>
    </source>
</reference>
<feature type="domain" description="Enoyl reductase (ER)" evidence="8">
    <location>
        <begin position="18"/>
        <end position="372"/>
    </location>
</feature>
<dbReference type="InterPro" id="IPR020843">
    <property type="entry name" value="ER"/>
</dbReference>
<comment type="similarity">
    <text evidence="6">Belongs to the zinc-containing alcohol dehydrogenase family.</text>
</comment>
<dbReference type="Pfam" id="PF08240">
    <property type="entry name" value="ADH_N"/>
    <property type="match status" value="1"/>
</dbReference>
<evidence type="ECO:0000256" key="5">
    <source>
        <dbReference type="ARBA" id="ARBA00023027"/>
    </source>
</evidence>
<gene>
    <name evidence="10" type="primary">frmA</name>
    <name evidence="9" type="ORF">BBN53_20065</name>
    <name evidence="10" type="ORF">ERS370011_02321</name>
</gene>
<dbReference type="EMBL" id="CYTV01000005">
    <property type="protein sequence ID" value="CUI80450.1"/>
    <property type="molecule type" value="Genomic_DNA"/>
</dbReference>
<evidence type="ECO:0000313" key="12">
    <source>
        <dbReference type="Proteomes" id="UP000092950"/>
    </source>
</evidence>
<evidence type="ECO:0000256" key="3">
    <source>
        <dbReference type="ARBA" id="ARBA00022833"/>
    </source>
</evidence>
<keyword evidence="12" id="KW-1185">Reference proteome</keyword>
<comment type="cofactor">
    <cofactor evidence="1 6">
        <name>Zn(2+)</name>
        <dbReference type="ChEBI" id="CHEBI:29105"/>
    </cofactor>
</comment>
<organism evidence="10 11">
    <name type="scientific">Bordetella pseudohinzii</name>
    <dbReference type="NCBI Taxonomy" id="1331258"/>
    <lineage>
        <taxon>Bacteria</taxon>
        <taxon>Pseudomonadati</taxon>
        <taxon>Pseudomonadota</taxon>
        <taxon>Betaproteobacteria</taxon>
        <taxon>Burkholderiales</taxon>
        <taxon>Alcaligenaceae</taxon>
        <taxon>Bordetella</taxon>
    </lineage>
</organism>
<evidence type="ECO:0000256" key="7">
    <source>
        <dbReference type="SAM" id="Phobius"/>
    </source>
</evidence>
<keyword evidence="7" id="KW-1133">Transmembrane helix</keyword>
<dbReference type="InterPro" id="IPR013154">
    <property type="entry name" value="ADH-like_N"/>
</dbReference>
<feature type="transmembrane region" description="Helical" evidence="7">
    <location>
        <begin position="166"/>
        <end position="186"/>
    </location>
</feature>
<reference evidence="9 12" key="2">
    <citation type="submission" date="2016-07" db="EMBL/GenBank/DDBJ databases">
        <title>Complete genome sequences of Bordetella pseudohinzii.</title>
        <authorList>
            <person name="Spilker T."/>
            <person name="Darrah R."/>
            <person name="LiPuma J.J."/>
        </authorList>
    </citation>
    <scope>NUCLEOTIDE SEQUENCE [LARGE SCALE GENOMIC DNA]</scope>
    <source>
        <strain evidence="9 12">HI4681</strain>
    </source>
</reference>
<feature type="transmembrane region" description="Helical" evidence="7">
    <location>
        <begin position="198"/>
        <end position="224"/>
    </location>
</feature>
<dbReference type="EMBL" id="CP016440">
    <property type="protein sequence ID" value="ANY17978.1"/>
    <property type="molecule type" value="Genomic_DNA"/>
</dbReference>
<dbReference type="PROSITE" id="PS00059">
    <property type="entry name" value="ADH_ZINC"/>
    <property type="match status" value="1"/>
</dbReference>
<keyword evidence="4 10" id="KW-0560">Oxidoreductase</keyword>
<dbReference type="GO" id="GO:0005829">
    <property type="term" value="C:cytosol"/>
    <property type="evidence" value="ECO:0007669"/>
    <property type="project" value="TreeGrafter"/>
</dbReference>
<accession>A0A0J6CAC8</accession>
<dbReference type="InterPro" id="IPR002328">
    <property type="entry name" value="ADH_Zn_CS"/>
</dbReference>
<dbReference type="GO" id="GO:0051903">
    <property type="term" value="F:S-(hydroxymethyl)glutathione dehydrogenase [NAD(P)+] activity"/>
    <property type="evidence" value="ECO:0007669"/>
    <property type="project" value="UniProtKB-EC"/>
</dbReference>
<dbReference type="InterPro" id="IPR013149">
    <property type="entry name" value="ADH-like_C"/>
</dbReference>
<keyword evidence="3 6" id="KW-0862">Zinc</keyword>
<proteinExistence type="inferred from homology"/>
<dbReference type="InterPro" id="IPR036291">
    <property type="entry name" value="NAD(P)-bd_dom_sf"/>
</dbReference>
<evidence type="ECO:0000256" key="1">
    <source>
        <dbReference type="ARBA" id="ARBA00001947"/>
    </source>
</evidence>
<dbReference type="CDD" id="cd08281">
    <property type="entry name" value="liver_ADH_like1"/>
    <property type="match status" value="1"/>
</dbReference>
<evidence type="ECO:0000313" key="10">
    <source>
        <dbReference type="EMBL" id="CUI80450.1"/>
    </source>
</evidence>
<keyword evidence="7" id="KW-0812">Transmembrane</keyword>
<protein>
    <submittedName>
        <fullName evidence="9">Alcohol dehydrogenase</fullName>
    </submittedName>
    <submittedName>
        <fullName evidence="10">S-(Hydroxymethyl)glutathione dehydrogenase</fullName>
        <ecNumber evidence="10">1.1.1.284</ecNumber>
    </submittedName>
</protein>
<dbReference type="Gene3D" id="3.90.180.10">
    <property type="entry name" value="Medium-chain alcohol dehydrogenases, catalytic domain"/>
    <property type="match status" value="1"/>
</dbReference>
<dbReference type="InterPro" id="IPR011032">
    <property type="entry name" value="GroES-like_sf"/>
</dbReference>
<dbReference type="Proteomes" id="UP000053096">
    <property type="component" value="Unassembled WGS sequence"/>
</dbReference>
<keyword evidence="7" id="KW-0472">Membrane</keyword>
<keyword evidence="5" id="KW-0520">NAD</keyword>
<evidence type="ECO:0000313" key="11">
    <source>
        <dbReference type="Proteomes" id="UP000053096"/>
    </source>
</evidence>
<dbReference type="PANTHER" id="PTHR43880:SF12">
    <property type="entry name" value="ALCOHOL DEHYDROGENASE CLASS-3"/>
    <property type="match status" value="1"/>
</dbReference>
<dbReference type="AlphaFoldDB" id="A0A0J6CAC8"/>
<dbReference type="KEGG" id="bpdz:BBN53_20065"/>
<dbReference type="FunFam" id="3.40.50.720:FF:000003">
    <property type="entry name" value="S-(hydroxymethyl)glutathione dehydrogenase"/>
    <property type="match status" value="1"/>
</dbReference>
<dbReference type="PANTHER" id="PTHR43880">
    <property type="entry name" value="ALCOHOL DEHYDROGENASE"/>
    <property type="match status" value="1"/>
</dbReference>
<evidence type="ECO:0000256" key="6">
    <source>
        <dbReference type="RuleBase" id="RU361277"/>
    </source>
</evidence>
<keyword evidence="2 6" id="KW-0479">Metal-binding</keyword>
<evidence type="ECO:0000259" key="8">
    <source>
        <dbReference type="SMART" id="SM00829"/>
    </source>
</evidence>
<sequence>MKITAAVLEEIGRPGPYAQTRPLNVCEIDLAEPRHGEVLVRVAAAGLCHSDLSVINGDRPRPVPMVLGHEGAGIVERVGEGVGDLAPGDHVVFVFVPSCGHCVPCQAGRPALCEPGAAANGRGEMLGGGSRLSRDGQRVYHLTGVSSYATHAVLSRNSLVKIDREVPLSIAALMGCAVLTGAGAVFNTGAVAPGGRAAVVGLGGVGLAAVLGAAAAGAETIVAVDTLPAKLEMARDLGATHCFEAGDPDLTGKIKEATQGGVDAALEFAGSARALESAFSFTRRGGTTITAGLPNPKAVLNISPLTLVAEERSLRGSYLGSGVPSRDIPRFLGLFRRGKLAVDKLLTHRIALQDVNAGFDRLHRGEAIRQVIEFEG</sequence>
<dbReference type="Proteomes" id="UP000092950">
    <property type="component" value="Chromosome"/>
</dbReference>
<dbReference type="Gene3D" id="3.40.50.720">
    <property type="entry name" value="NAD(P)-binding Rossmann-like Domain"/>
    <property type="match status" value="1"/>
</dbReference>